<dbReference type="EMBL" id="JAOQJZ010000018">
    <property type="protein sequence ID" value="MCU6706880.1"/>
    <property type="molecule type" value="Genomic_DNA"/>
</dbReference>
<dbReference type="Pfam" id="PF13189">
    <property type="entry name" value="Cytidylate_kin2"/>
    <property type="match status" value="1"/>
</dbReference>
<dbReference type="AlphaFoldDB" id="A0AAE3IJ67"/>
<gene>
    <name evidence="1" type="ORF">OCV57_13250</name>
</gene>
<dbReference type="Gene3D" id="3.40.50.300">
    <property type="entry name" value="P-loop containing nucleotide triphosphate hydrolases"/>
    <property type="match status" value="1"/>
</dbReference>
<keyword evidence="1" id="KW-0808">Transferase</keyword>
<dbReference type="RefSeq" id="WP_022287627.1">
    <property type="nucleotide sequence ID" value="NZ_JAOQJZ010000018.1"/>
</dbReference>
<dbReference type="SUPFAM" id="SSF52540">
    <property type="entry name" value="P-loop containing nucleoside triphosphate hydrolases"/>
    <property type="match status" value="1"/>
</dbReference>
<sequence length="200" mass="22570">MAEIKVITIGRHYCAGGSTIGKLVAEKLGIPCYDREIIDMAAQKSGIAMSEIQKYEEAALSILKTPINLFSKEKEYPITEKIFAAETEVIMELVSKGNCVIVGRCADFILKNKVKTLNVFINASFEKRQECAIEKHNISEDEVEARLKKYDKKRADYYNSNTNKKWGDISSYDMCLDSGRLGYEMCAEIIADTVKLSREK</sequence>
<keyword evidence="1" id="KW-0418">Kinase</keyword>
<accession>A0AAE3IJ67</accession>
<dbReference type="GO" id="GO:0016301">
    <property type="term" value="F:kinase activity"/>
    <property type="evidence" value="ECO:0007669"/>
    <property type="project" value="UniProtKB-KW"/>
</dbReference>
<protein>
    <submittedName>
        <fullName evidence="1">Cytidylate kinase-like family protein</fullName>
    </submittedName>
</protein>
<dbReference type="InterPro" id="IPR027417">
    <property type="entry name" value="P-loop_NTPase"/>
</dbReference>
<dbReference type="Proteomes" id="UP001208131">
    <property type="component" value="Unassembled WGS sequence"/>
</dbReference>
<keyword evidence="2" id="KW-1185">Reference proteome</keyword>
<proteinExistence type="predicted"/>
<organism evidence="1 2">
    <name type="scientific">Hominimerdicola aceti</name>
    <dbReference type="NCBI Taxonomy" id="2981726"/>
    <lineage>
        <taxon>Bacteria</taxon>
        <taxon>Bacillati</taxon>
        <taxon>Bacillota</taxon>
        <taxon>Clostridia</taxon>
        <taxon>Eubacteriales</taxon>
        <taxon>Oscillospiraceae</taxon>
        <taxon>Hominimerdicola</taxon>
    </lineage>
</organism>
<reference evidence="1 2" key="1">
    <citation type="journal article" date="2021" name="ISME Commun">
        <title>Automated analysis of genomic sequences facilitates high-throughput and comprehensive description of bacteria.</title>
        <authorList>
            <person name="Hitch T.C.A."/>
        </authorList>
    </citation>
    <scope>NUCLEOTIDE SEQUENCE [LARGE SCALE GENOMIC DNA]</scope>
    <source>
        <strain evidence="1 2">Sanger_31</strain>
    </source>
</reference>
<name>A0AAE3IJ67_9FIRM</name>
<evidence type="ECO:0000313" key="2">
    <source>
        <dbReference type="Proteomes" id="UP001208131"/>
    </source>
</evidence>
<comment type="caution">
    <text evidence="1">The sequence shown here is derived from an EMBL/GenBank/DDBJ whole genome shotgun (WGS) entry which is preliminary data.</text>
</comment>
<evidence type="ECO:0000313" key="1">
    <source>
        <dbReference type="EMBL" id="MCU6706880.1"/>
    </source>
</evidence>